<evidence type="ECO:0000313" key="3">
    <source>
        <dbReference type="Proteomes" id="UP000053097"/>
    </source>
</evidence>
<organism evidence="2 3">
    <name type="scientific">Ooceraea biroi</name>
    <name type="common">Clonal raider ant</name>
    <name type="synonym">Cerapachys biroi</name>
    <dbReference type="NCBI Taxonomy" id="2015173"/>
    <lineage>
        <taxon>Eukaryota</taxon>
        <taxon>Metazoa</taxon>
        <taxon>Ecdysozoa</taxon>
        <taxon>Arthropoda</taxon>
        <taxon>Hexapoda</taxon>
        <taxon>Insecta</taxon>
        <taxon>Pterygota</taxon>
        <taxon>Neoptera</taxon>
        <taxon>Endopterygota</taxon>
        <taxon>Hymenoptera</taxon>
        <taxon>Apocrita</taxon>
        <taxon>Aculeata</taxon>
        <taxon>Formicoidea</taxon>
        <taxon>Formicidae</taxon>
        <taxon>Dorylinae</taxon>
        <taxon>Ooceraea</taxon>
    </lineage>
</organism>
<dbReference type="EMBL" id="KK107111">
    <property type="protein sequence ID" value="EZA58919.1"/>
    <property type="molecule type" value="Genomic_DNA"/>
</dbReference>
<evidence type="ECO:0000256" key="1">
    <source>
        <dbReference type="SAM" id="MobiDB-lite"/>
    </source>
</evidence>
<evidence type="ECO:0000313" key="2">
    <source>
        <dbReference type="EMBL" id="EZA58919.1"/>
    </source>
</evidence>
<feature type="region of interest" description="Disordered" evidence="1">
    <location>
        <begin position="1"/>
        <end position="53"/>
    </location>
</feature>
<sequence>MRVGYNENERDETSPGLGENFDRHGIQHSASHSRTFGGSRWTEGREEEAHISGGAKCGRQSAELFIFIYARQLTLARASFCKYRVMRCIFADENEPTTESPPLLGKIVDGAARGGSQ</sequence>
<accession>A0A026WUY7</accession>
<dbReference type="AlphaFoldDB" id="A0A026WUY7"/>
<proteinExistence type="predicted"/>
<gene>
    <name evidence="2" type="ORF">X777_16878</name>
</gene>
<protein>
    <submittedName>
        <fullName evidence="2">Uncharacterized protein</fullName>
    </submittedName>
</protein>
<name>A0A026WUY7_OOCBI</name>
<reference evidence="2 3" key="1">
    <citation type="journal article" date="2014" name="Curr. Biol.">
        <title>The genome of the clonal raider ant Cerapachys biroi.</title>
        <authorList>
            <person name="Oxley P.R."/>
            <person name="Ji L."/>
            <person name="Fetter-Pruneda I."/>
            <person name="McKenzie S.K."/>
            <person name="Li C."/>
            <person name="Hu H."/>
            <person name="Zhang G."/>
            <person name="Kronauer D.J."/>
        </authorList>
    </citation>
    <scope>NUCLEOTIDE SEQUENCE [LARGE SCALE GENOMIC DNA]</scope>
</reference>
<keyword evidence="3" id="KW-1185">Reference proteome</keyword>
<feature type="region of interest" description="Disordered" evidence="1">
    <location>
        <begin position="96"/>
        <end position="117"/>
    </location>
</feature>
<dbReference type="Proteomes" id="UP000053097">
    <property type="component" value="Unassembled WGS sequence"/>
</dbReference>